<feature type="disulfide bond" evidence="2">
    <location>
        <begin position="178"/>
        <end position="227"/>
    </location>
</feature>
<dbReference type="InterPro" id="IPR013830">
    <property type="entry name" value="SGNH_hydro"/>
</dbReference>
<dbReference type="EMBL" id="STGY01000071">
    <property type="protein sequence ID" value="THV37005.1"/>
    <property type="molecule type" value="Genomic_DNA"/>
</dbReference>
<organism evidence="5 6">
    <name type="scientific">Glycomyces buryatensis</name>
    <dbReference type="NCBI Taxonomy" id="2570927"/>
    <lineage>
        <taxon>Bacteria</taxon>
        <taxon>Bacillati</taxon>
        <taxon>Actinomycetota</taxon>
        <taxon>Actinomycetes</taxon>
        <taxon>Glycomycetales</taxon>
        <taxon>Glycomycetaceae</taxon>
        <taxon>Glycomyces</taxon>
    </lineage>
</organism>
<feature type="active site" description="Nucleophile" evidence="1">
    <location>
        <position position="41"/>
    </location>
</feature>
<dbReference type="PANTHER" id="PTHR37981:SF1">
    <property type="entry name" value="SGNH HYDROLASE-TYPE ESTERASE DOMAIN-CONTAINING PROTEIN"/>
    <property type="match status" value="1"/>
</dbReference>
<evidence type="ECO:0000313" key="6">
    <source>
        <dbReference type="Proteomes" id="UP000308760"/>
    </source>
</evidence>
<keyword evidence="6" id="KW-1185">Reference proteome</keyword>
<dbReference type="PANTHER" id="PTHR37981">
    <property type="entry name" value="LIPASE 2"/>
    <property type="match status" value="1"/>
</dbReference>
<dbReference type="InterPro" id="IPR037460">
    <property type="entry name" value="SEST-like"/>
</dbReference>
<comment type="caution">
    <text evidence="5">The sequence shown here is derived from an EMBL/GenBank/DDBJ whole genome shotgun (WGS) entry which is preliminary data.</text>
</comment>
<dbReference type="SUPFAM" id="SSF52266">
    <property type="entry name" value="SGNH hydrolase"/>
    <property type="match status" value="1"/>
</dbReference>
<feature type="domain" description="SGNH hydrolase-type esterase" evidence="4">
    <location>
        <begin position="37"/>
        <end position="251"/>
    </location>
</feature>
<evidence type="ECO:0000256" key="1">
    <source>
        <dbReference type="PIRSR" id="PIRSR637460-1"/>
    </source>
</evidence>
<dbReference type="InterPro" id="IPR036514">
    <property type="entry name" value="SGNH_hydro_sf"/>
</dbReference>
<dbReference type="GO" id="GO:0019433">
    <property type="term" value="P:triglyceride catabolic process"/>
    <property type="evidence" value="ECO:0007669"/>
    <property type="project" value="TreeGrafter"/>
</dbReference>
<feature type="disulfide bond" evidence="2">
    <location>
        <begin position="56"/>
        <end position="80"/>
    </location>
</feature>
<evidence type="ECO:0000313" key="5">
    <source>
        <dbReference type="EMBL" id="THV37005.1"/>
    </source>
</evidence>
<feature type="chain" id="PRO_5020442035" evidence="3">
    <location>
        <begin position="28"/>
        <end position="262"/>
    </location>
</feature>
<dbReference type="AlphaFoldDB" id="A0A4S8Q3A6"/>
<sequence>MRNIRRTATVAVALLATLFLIPAAAQAKPKQIEQYVALGDSYSSGAGAGAYSDAVCQRSNNAYPELLADELGAELSFVACGGAVTDDVLAGQVDALSEETDLVTIGIGGNDIGWTEAIAACITPFHDCTPEIEEAERKATEELPAKLDAVYAEIAERSPKAEVYVLGYPRLFAARNTCDALGSINIAEQERMNQGADLLSDVIEEATGGHSFTYVDVRDGFEGHAICDTAPWLHGFTVIDVPYHPNVLGQRDGYYAEMSEIL</sequence>
<name>A0A4S8Q3A6_9ACTN</name>
<dbReference type="Proteomes" id="UP000308760">
    <property type="component" value="Unassembled WGS sequence"/>
</dbReference>
<feature type="signal peptide" evidence="3">
    <location>
        <begin position="1"/>
        <end position="27"/>
    </location>
</feature>
<keyword evidence="3" id="KW-0732">Signal</keyword>
<feature type="active site" evidence="1">
    <location>
        <position position="244"/>
    </location>
</feature>
<feature type="disulfide bond" evidence="2">
    <location>
        <begin position="121"/>
        <end position="128"/>
    </location>
</feature>
<evidence type="ECO:0000259" key="4">
    <source>
        <dbReference type="Pfam" id="PF13472"/>
    </source>
</evidence>
<proteinExistence type="predicted"/>
<dbReference type="Pfam" id="PF13472">
    <property type="entry name" value="Lipase_GDSL_2"/>
    <property type="match status" value="1"/>
</dbReference>
<reference evidence="5 6" key="2">
    <citation type="submission" date="2019-05" db="EMBL/GenBank/DDBJ databases">
        <title>Glycomyces buryatensis sp. nov.</title>
        <authorList>
            <person name="Nikitina E."/>
        </authorList>
    </citation>
    <scope>NUCLEOTIDE SEQUENCE [LARGE SCALE GENOMIC DNA]</scope>
    <source>
        <strain evidence="5 6">18</strain>
    </source>
</reference>
<keyword evidence="2" id="KW-1015">Disulfide bond</keyword>
<dbReference type="OrthoDB" id="5503950at2"/>
<dbReference type="GO" id="GO:0004806">
    <property type="term" value="F:triacylglycerol lipase activity"/>
    <property type="evidence" value="ECO:0007669"/>
    <property type="project" value="TreeGrafter"/>
</dbReference>
<gene>
    <name evidence="5" type="ORF">FAB82_20835</name>
</gene>
<evidence type="ECO:0000256" key="3">
    <source>
        <dbReference type="SAM" id="SignalP"/>
    </source>
</evidence>
<dbReference type="RefSeq" id="WP_136536481.1">
    <property type="nucleotide sequence ID" value="NZ_STGY01000071.1"/>
</dbReference>
<keyword evidence="5" id="KW-0378">Hydrolase</keyword>
<dbReference type="Gene3D" id="3.40.50.1110">
    <property type="entry name" value="SGNH hydrolase"/>
    <property type="match status" value="1"/>
</dbReference>
<reference evidence="6" key="1">
    <citation type="submission" date="2019-04" db="EMBL/GenBank/DDBJ databases">
        <title>Nocardioides xinjiangensis sp. nov.</title>
        <authorList>
            <person name="Liu S."/>
        </authorList>
    </citation>
    <scope>NUCLEOTIDE SEQUENCE [LARGE SCALE GENOMIC DNA]</scope>
    <source>
        <strain evidence="6">18</strain>
    </source>
</reference>
<accession>A0A4S8Q3A6</accession>
<protein>
    <submittedName>
        <fullName evidence="5">SGNH/GDSL hydrolase family protein</fullName>
    </submittedName>
</protein>
<evidence type="ECO:0000256" key="2">
    <source>
        <dbReference type="PIRSR" id="PIRSR637460-2"/>
    </source>
</evidence>
<dbReference type="CDD" id="cd01823">
    <property type="entry name" value="SEST_like"/>
    <property type="match status" value="1"/>
</dbReference>